<accession>A0A6A6E4E4</accession>
<dbReference type="OrthoDB" id="5840532at2759"/>
<protein>
    <submittedName>
        <fullName evidence="4">NAD(P)-binding protein</fullName>
    </submittedName>
</protein>
<dbReference type="GO" id="GO:0016491">
    <property type="term" value="F:oxidoreductase activity"/>
    <property type="evidence" value="ECO:0007669"/>
    <property type="project" value="UniProtKB-KW"/>
</dbReference>
<dbReference type="PRINTS" id="PR00080">
    <property type="entry name" value="SDRFAMILY"/>
</dbReference>
<dbReference type="InterPro" id="IPR036291">
    <property type="entry name" value="NAD(P)-bd_dom_sf"/>
</dbReference>
<dbReference type="PANTHER" id="PTHR24321:SF12">
    <property type="entry name" value="SHORT-CHAIN DEHYDROGENASE_REDUCTASE FAMILY, PUTATIVE (AFU_ORTHOLOGUE AFUA_5G14340)-RELATED"/>
    <property type="match status" value="1"/>
</dbReference>
<dbReference type="Gene3D" id="3.40.50.720">
    <property type="entry name" value="NAD(P)-binding Rossmann-like Domain"/>
    <property type="match status" value="1"/>
</dbReference>
<dbReference type="AlphaFoldDB" id="A0A6A6E4E4"/>
<gene>
    <name evidence="4" type="ORF">K469DRAFT_750012</name>
</gene>
<sequence length="278" mass="29382">MAAVRGINGFAVVTGAASGIGQETAWQLAEAGAAGVLFADLNEIGAKESAEKSKTLATNPSYKALSLKLDITSKSSVQEVVDAALREFGRIDYGVHCAGIGVVSRNPVSDPLEDEYTNVWNVNLKGTVLVIGALVAAMEKNSIATAPGRNGEREVGRGSIVNLASADSYIAEPGKAPYIASKHAVMGVTKTAALENAEKQIRVNALCPTWVATPMMEFDFTVQPELRDVIKQIHPKKRMCLPEEVASTILFLLSPSASYISGTGLMVDHGVLLSVNVR</sequence>
<dbReference type="SUPFAM" id="SSF51735">
    <property type="entry name" value="NAD(P)-binding Rossmann-fold domains"/>
    <property type="match status" value="1"/>
</dbReference>
<dbReference type="InterPro" id="IPR002347">
    <property type="entry name" value="SDR_fam"/>
</dbReference>
<proteinExistence type="inferred from homology"/>
<organism evidence="4 5">
    <name type="scientific">Zopfia rhizophila CBS 207.26</name>
    <dbReference type="NCBI Taxonomy" id="1314779"/>
    <lineage>
        <taxon>Eukaryota</taxon>
        <taxon>Fungi</taxon>
        <taxon>Dikarya</taxon>
        <taxon>Ascomycota</taxon>
        <taxon>Pezizomycotina</taxon>
        <taxon>Dothideomycetes</taxon>
        <taxon>Dothideomycetes incertae sedis</taxon>
        <taxon>Zopfiaceae</taxon>
        <taxon>Zopfia</taxon>
    </lineage>
</organism>
<evidence type="ECO:0000256" key="1">
    <source>
        <dbReference type="ARBA" id="ARBA00006484"/>
    </source>
</evidence>
<dbReference type="PANTHER" id="PTHR24321">
    <property type="entry name" value="DEHYDROGENASES, SHORT CHAIN"/>
    <property type="match status" value="1"/>
</dbReference>
<comment type="similarity">
    <text evidence="1">Belongs to the short-chain dehydrogenases/reductases (SDR) family.</text>
</comment>
<name>A0A6A6E4E4_9PEZI</name>
<dbReference type="Proteomes" id="UP000800200">
    <property type="component" value="Unassembled WGS sequence"/>
</dbReference>
<reference evidence="4" key="1">
    <citation type="journal article" date="2020" name="Stud. Mycol.">
        <title>101 Dothideomycetes genomes: a test case for predicting lifestyles and emergence of pathogens.</title>
        <authorList>
            <person name="Haridas S."/>
            <person name="Albert R."/>
            <person name="Binder M."/>
            <person name="Bloem J."/>
            <person name="Labutti K."/>
            <person name="Salamov A."/>
            <person name="Andreopoulos B."/>
            <person name="Baker S."/>
            <person name="Barry K."/>
            <person name="Bills G."/>
            <person name="Bluhm B."/>
            <person name="Cannon C."/>
            <person name="Castanera R."/>
            <person name="Culley D."/>
            <person name="Daum C."/>
            <person name="Ezra D."/>
            <person name="Gonzalez J."/>
            <person name="Henrissat B."/>
            <person name="Kuo A."/>
            <person name="Liang C."/>
            <person name="Lipzen A."/>
            <person name="Lutzoni F."/>
            <person name="Magnuson J."/>
            <person name="Mondo S."/>
            <person name="Nolan M."/>
            <person name="Ohm R."/>
            <person name="Pangilinan J."/>
            <person name="Park H.-J."/>
            <person name="Ramirez L."/>
            <person name="Alfaro M."/>
            <person name="Sun H."/>
            <person name="Tritt A."/>
            <person name="Yoshinaga Y."/>
            <person name="Zwiers L.-H."/>
            <person name="Turgeon B."/>
            <person name="Goodwin S."/>
            <person name="Spatafora J."/>
            <person name="Crous P."/>
            <person name="Grigoriev I."/>
        </authorList>
    </citation>
    <scope>NUCLEOTIDE SEQUENCE</scope>
    <source>
        <strain evidence="4">CBS 207.26</strain>
    </source>
</reference>
<keyword evidence="5" id="KW-1185">Reference proteome</keyword>
<dbReference type="FunFam" id="3.40.50.720:FF:000084">
    <property type="entry name" value="Short-chain dehydrogenase reductase"/>
    <property type="match status" value="1"/>
</dbReference>
<dbReference type="CDD" id="cd05233">
    <property type="entry name" value="SDR_c"/>
    <property type="match status" value="1"/>
</dbReference>
<evidence type="ECO:0000256" key="2">
    <source>
        <dbReference type="ARBA" id="ARBA00022857"/>
    </source>
</evidence>
<evidence type="ECO:0000256" key="3">
    <source>
        <dbReference type="ARBA" id="ARBA00023002"/>
    </source>
</evidence>
<dbReference type="EMBL" id="ML994631">
    <property type="protein sequence ID" value="KAF2186033.1"/>
    <property type="molecule type" value="Genomic_DNA"/>
</dbReference>
<evidence type="ECO:0000313" key="4">
    <source>
        <dbReference type="EMBL" id="KAF2186033.1"/>
    </source>
</evidence>
<dbReference type="PRINTS" id="PR00081">
    <property type="entry name" value="GDHRDH"/>
</dbReference>
<keyword evidence="3" id="KW-0560">Oxidoreductase</keyword>
<keyword evidence="2" id="KW-0521">NADP</keyword>
<dbReference type="Pfam" id="PF13561">
    <property type="entry name" value="adh_short_C2"/>
    <property type="match status" value="1"/>
</dbReference>
<evidence type="ECO:0000313" key="5">
    <source>
        <dbReference type="Proteomes" id="UP000800200"/>
    </source>
</evidence>